<gene>
    <name evidence="1" type="ORF">PIB30_014347</name>
</gene>
<protein>
    <submittedName>
        <fullName evidence="1">Uncharacterized protein</fullName>
    </submittedName>
</protein>
<dbReference type="EMBL" id="JASCZI010060453">
    <property type="protein sequence ID" value="MED6131901.1"/>
    <property type="molecule type" value="Genomic_DNA"/>
</dbReference>
<keyword evidence="2" id="KW-1185">Reference proteome</keyword>
<dbReference type="Proteomes" id="UP001341840">
    <property type="component" value="Unassembled WGS sequence"/>
</dbReference>
<evidence type="ECO:0000313" key="2">
    <source>
        <dbReference type="Proteomes" id="UP001341840"/>
    </source>
</evidence>
<comment type="caution">
    <text evidence="1">The sequence shown here is derived from an EMBL/GenBank/DDBJ whole genome shotgun (WGS) entry which is preliminary data.</text>
</comment>
<proteinExistence type="predicted"/>
<reference evidence="1 2" key="1">
    <citation type="journal article" date="2023" name="Plants (Basel)">
        <title>Bridging the Gap: Combining Genomics and Transcriptomics Approaches to Understand Stylosanthes scabra, an Orphan Legume from the Brazilian Caatinga.</title>
        <authorList>
            <person name="Ferreira-Neto J.R.C."/>
            <person name="da Silva M.D."/>
            <person name="Binneck E."/>
            <person name="de Melo N.F."/>
            <person name="da Silva R.H."/>
            <person name="de Melo A.L.T.M."/>
            <person name="Pandolfi V."/>
            <person name="Bustamante F.O."/>
            <person name="Brasileiro-Vidal A.C."/>
            <person name="Benko-Iseppon A.M."/>
        </authorList>
    </citation>
    <scope>NUCLEOTIDE SEQUENCE [LARGE SCALE GENOMIC DNA]</scope>
    <source>
        <tissue evidence="1">Leaves</tissue>
    </source>
</reference>
<sequence length="128" mass="14683">MQFLFLFRRSSFVHSLEILRSHTSGGSRRCEGRPRALERRVVLSGLLTGKLMDYSGSFVSLFKELGCIKLLAQRLQKEVQRVIGLVGENYDDMTLTGESSKHNANQLYAQKRLRKKTEWDSMKGTMIL</sequence>
<name>A0ABU6S636_9FABA</name>
<accession>A0ABU6S636</accession>
<organism evidence="1 2">
    <name type="scientific">Stylosanthes scabra</name>
    <dbReference type="NCBI Taxonomy" id="79078"/>
    <lineage>
        <taxon>Eukaryota</taxon>
        <taxon>Viridiplantae</taxon>
        <taxon>Streptophyta</taxon>
        <taxon>Embryophyta</taxon>
        <taxon>Tracheophyta</taxon>
        <taxon>Spermatophyta</taxon>
        <taxon>Magnoliopsida</taxon>
        <taxon>eudicotyledons</taxon>
        <taxon>Gunneridae</taxon>
        <taxon>Pentapetalae</taxon>
        <taxon>rosids</taxon>
        <taxon>fabids</taxon>
        <taxon>Fabales</taxon>
        <taxon>Fabaceae</taxon>
        <taxon>Papilionoideae</taxon>
        <taxon>50 kb inversion clade</taxon>
        <taxon>dalbergioids sensu lato</taxon>
        <taxon>Dalbergieae</taxon>
        <taxon>Pterocarpus clade</taxon>
        <taxon>Stylosanthes</taxon>
    </lineage>
</organism>
<evidence type="ECO:0000313" key="1">
    <source>
        <dbReference type="EMBL" id="MED6131901.1"/>
    </source>
</evidence>